<dbReference type="AlphaFoldDB" id="A0A0A9HGB6"/>
<name>A0A0A9HGB6_ARUDO</name>
<accession>A0A0A9HGB6</accession>
<reference evidence="1" key="1">
    <citation type="submission" date="2014-09" db="EMBL/GenBank/DDBJ databases">
        <authorList>
            <person name="Magalhaes I.L.F."/>
            <person name="Oliveira U."/>
            <person name="Santos F.R."/>
            <person name="Vidigal T.H.D.A."/>
            <person name="Brescovit A.D."/>
            <person name="Santos A.J."/>
        </authorList>
    </citation>
    <scope>NUCLEOTIDE SEQUENCE</scope>
    <source>
        <tissue evidence="1">Shoot tissue taken approximately 20 cm above the soil surface</tissue>
    </source>
</reference>
<proteinExistence type="predicted"/>
<sequence length="96" mass="11331">MTKNQYNGGGGFFSIVHGMQQIHHWHIHLRRKNKNQIQKKNFFLFFLEAFKKKPGILPQLSPPVSVHHLSHLICKLQNLSKEPRSFSQYSSFCKER</sequence>
<protein>
    <submittedName>
        <fullName evidence="1">Uncharacterized protein</fullName>
    </submittedName>
</protein>
<organism evidence="1">
    <name type="scientific">Arundo donax</name>
    <name type="common">Giant reed</name>
    <name type="synonym">Donax arundinaceus</name>
    <dbReference type="NCBI Taxonomy" id="35708"/>
    <lineage>
        <taxon>Eukaryota</taxon>
        <taxon>Viridiplantae</taxon>
        <taxon>Streptophyta</taxon>
        <taxon>Embryophyta</taxon>
        <taxon>Tracheophyta</taxon>
        <taxon>Spermatophyta</taxon>
        <taxon>Magnoliopsida</taxon>
        <taxon>Liliopsida</taxon>
        <taxon>Poales</taxon>
        <taxon>Poaceae</taxon>
        <taxon>PACMAD clade</taxon>
        <taxon>Arundinoideae</taxon>
        <taxon>Arundineae</taxon>
        <taxon>Arundo</taxon>
    </lineage>
</organism>
<dbReference type="EMBL" id="GBRH01163037">
    <property type="protein sequence ID" value="JAE34859.1"/>
    <property type="molecule type" value="Transcribed_RNA"/>
</dbReference>
<evidence type="ECO:0000313" key="1">
    <source>
        <dbReference type="EMBL" id="JAE34859.1"/>
    </source>
</evidence>
<reference evidence="1" key="2">
    <citation type="journal article" date="2015" name="Data Brief">
        <title>Shoot transcriptome of the giant reed, Arundo donax.</title>
        <authorList>
            <person name="Barrero R.A."/>
            <person name="Guerrero F.D."/>
            <person name="Moolhuijzen P."/>
            <person name="Goolsby J.A."/>
            <person name="Tidwell J."/>
            <person name="Bellgard S.E."/>
            <person name="Bellgard M.I."/>
        </authorList>
    </citation>
    <scope>NUCLEOTIDE SEQUENCE</scope>
    <source>
        <tissue evidence="1">Shoot tissue taken approximately 20 cm above the soil surface</tissue>
    </source>
</reference>